<organism evidence="1 2">
    <name type="scientific">Mycobacterium paragordonae</name>
    <dbReference type="NCBI Taxonomy" id="1389713"/>
    <lineage>
        <taxon>Bacteria</taxon>
        <taxon>Bacillati</taxon>
        <taxon>Actinomycetota</taxon>
        <taxon>Actinomycetes</taxon>
        <taxon>Mycobacteriales</taxon>
        <taxon>Mycobacteriaceae</taxon>
        <taxon>Mycobacterium</taxon>
    </lineage>
</organism>
<sequence length="113" mass="11633">MRVTTDPDTARLWAVAAQAAGFASVANWVRDGLAGLYGLAVARPPTAVTIDARQVCGRVLGLISQTEALTADWPPNSDGGGEGLGRRIEAAGAAVWAALDSLITHGGNPKARR</sequence>
<proteinExistence type="predicted"/>
<evidence type="ECO:0000313" key="2">
    <source>
        <dbReference type="Proteomes" id="UP000465240"/>
    </source>
</evidence>
<comment type="caution">
    <text evidence="1">The sequence shown here is derived from an EMBL/GenBank/DDBJ whole genome shotgun (WGS) entry which is preliminary data.</text>
</comment>
<dbReference type="EMBL" id="BLKX01000005">
    <property type="protein sequence ID" value="GFG83306.1"/>
    <property type="molecule type" value="Genomic_DNA"/>
</dbReference>
<accession>A0ABQ1CFR9</accession>
<name>A0ABQ1CFR9_9MYCO</name>
<evidence type="ECO:0000313" key="1">
    <source>
        <dbReference type="EMBL" id="GFG83306.1"/>
    </source>
</evidence>
<keyword evidence="2" id="KW-1185">Reference proteome</keyword>
<protein>
    <submittedName>
        <fullName evidence="1">Uncharacterized protein</fullName>
    </submittedName>
</protein>
<gene>
    <name evidence="1" type="ORF">MPRG_65820</name>
</gene>
<dbReference type="Proteomes" id="UP000465240">
    <property type="component" value="Unassembled WGS sequence"/>
</dbReference>
<reference evidence="1 2" key="1">
    <citation type="journal article" date="2019" name="Emerg. Microbes Infect.">
        <title>Comprehensive subspecies identification of 175 nontuberculous mycobacteria species based on 7547 genomic profiles.</title>
        <authorList>
            <person name="Matsumoto Y."/>
            <person name="Kinjo T."/>
            <person name="Motooka D."/>
            <person name="Nabeya D."/>
            <person name="Jung N."/>
            <person name="Uechi K."/>
            <person name="Horii T."/>
            <person name="Iida T."/>
            <person name="Fujita J."/>
            <person name="Nakamura S."/>
        </authorList>
    </citation>
    <scope>NUCLEOTIDE SEQUENCE [LARGE SCALE GENOMIC DNA]</scope>
    <source>
        <strain evidence="1 2">JCM 18565</strain>
    </source>
</reference>